<gene>
    <name evidence="1" type="ORF">LCGC14_0896140</name>
</gene>
<organism evidence="1">
    <name type="scientific">marine sediment metagenome</name>
    <dbReference type="NCBI Taxonomy" id="412755"/>
    <lineage>
        <taxon>unclassified sequences</taxon>
        <taxon>metagenomes</taxon>
        <taxon>ecological metagenomes</taxon>
    </lineage>
</organism>
<proteinExistence type="predicted"/>
<evidence type="ECO:0000313" key="1">
    <source>
        <dbReference type="EMBL" id="KKN24306.1"/>
    </source>
</evidence>
<dbReference type="EMBL" id="LAZR01002892">
    <property type="protein sequence ID" value="KKN24306.1"/>
    <property type="molecule type" value="Genomic_DNA"/>
</dbReference>
<sequence>MSKKLKAAMMAGTVSIRSKQSGEVSVWYRDREGKRQTVVIGGFTTIELAPKLTDAALLQWSNLSDLVKTSIEIL</sequence>
<name>A0A0F9RH10_9ZZZZ</name>
<dbReference type="AlphaFoldDB" id="A0A0F9RH10"/>
<accession>A0A0F9RH10</accession>
<protein>
    <submittedName>
        <fullName evidence="1">Uncharacterized protein</fullName>
    </submittedName>
</protein>
<comment type="caution">
    <text evidence="1">The sequence shown here is derived from an EMBL/GenBank/DDBJ whole genome shotgun (WGS) entry which is preliminary data.</text>
</comment>
<reference evidence="1" key="1">
    <citation type="journal article" date="2015" name="Nature">
        <title>Complex archaea that bridge the gap between prokaryotes and eukaryotes.</title>
        <authorList>
            <person name="Spang A."/>
            <person name="Saw J.H."/>
            <person name="Jorgensen S.L."/>
            <person name="Zaremba-Niedzwiedzka K."/>
            <person name="Martijn J."/>
            <person name="Lind A.E."/>
            <person name="van Eijk R."/>
            <person name="Schleper C."/>
            <person name="Guy L."/>
            <person name="Ettema T.J."/>
        </authorList>
    </citation>
    <scope>NUCLEOTIDE SEQUENCE</scope>
</reference>